<proteinExistence type="evidence at transcript level"/>
<accession>F0X6H4</accession>
<evidence type="ECO:0000313" key="1">
    <source>
        <dbReference type="EMBL" id="BAJ78195.1"/>
    </source>
</evidence>
<reference evidence="1" key="1">
    <citation type="submission" date="2011-02" db="EMBL/GenBank/DDBJ databases">
        <title>Construction and analysis of full-length cDNA library of Cryptosporidium parvum.</title>
        <authorList>
            <person name="Yamagishi J."/>
            <person name="Wakaguri H."/>
            <person name="Sugano S."/>
            <person name="Kawano S."/>
            <person name="Fujisaki K."/>
            <person name="Sugimoto C."/>
            <person name="Watanabe J."/>
            <person name="Suzuki Y."/>
            <person name="Kimata I."/>
            <person name="Xuan X."/>
        </authorList>
    </citation>
    <scope>NUCLEOTIDE SEQUENCE</scope>
    <source>
        <strain evidence="1">HNJ-1</strain>
    </source>
</reference>
<dbReference type="AlphaFoldDB" id="F0X6H4"/>
<protein>
    <submittedName>
        <fullName evidence="1">Uncharacterized protein</fullName>
    </submittedName>
</protein>
<dbReference type="EMBL" id="FX116092">
    <property type="protein sequence ID" value="BAJ78195.1"/>
    <property type="molecule type" value="mRNA"/>
</dbReference>
<sequence>MLEFCFMNSLTFSICLFHVFITGKCIDDSSIFLYQVFQRYK</sequence>
<name>F0X6H4_CRYPV</name>
<organism evidence="1">
    <name type="scientific">Cryptosporidium parvum</name>
    <dbReference type="NCBI Taxonomy" id="5807"/>
    <lineage>
        <taxon>Eukaryota</taxon>
        <taxon>Sar</taxon>
        <taxon>Alveolata</taxon>
        <taxon>Apicomplexa</taxon>
        <taxon>Conoidasida</taxon>
        <taxon>Coccidia</taxon>
        <taxon>Eucoccidiorida</taxon>
        <taxon>Eimeriorina</taxon>
        <taxon>Cryptosporidiidae</taxon>
        <taxon>Cryptosporidium</taxon>
    </lineage>
</organism>